<evidence type="ECO:0008006" key="3">
    <source>
        <dbReference type="Google" id="ProtNLM"/>
    </source>
</evidence>
<gene>
    <name evidence="1" type="ORF">I9W95_16355</name>
</gene>
<keyword evidence="2" id="KW-1185">Reference proteome</keyword>
<sequence>MADGYAGGIVGYLQDSTVQYGVSAASVAGGNYIGGIVGWATTSQGIGKLNQVLAMGSVTSDGSYRGSVAGRLSGSNVNATYWATDATGQDAIGYLSGTVNTDNSGHLLAELQCPT</sequence>
<feature type="non-terminal residue" evidence="1">
    <location>
        <position position="115"/>
    </location>
</feature>
<organism evidence="1 2">
    <name type="scientific">Thalassolituus marinus</name>
    <dbReference type="NCBI Taxonomy" id="671053"/>
    <lineage>
        <taxon>Bacteria</taxon>
        <taxon>Pseudomonadati</taxon>
        <taxon>Pseudomonadota</taxon>
        <taxon>Gammaproteobacteria</taxon>
        <taxon>Oceanospirillales</taxon>
        <taxon>Oceanospirillaceae</taxon>
        <taxon>Thalassolituus</taxon>
    </lineage>
</organism>
<evidence type="ECO:0000313" key="1">
    <source>
        <dbReference type="EMBL" id="MCA6065174.1"/>
    </source>
</evidence>
<accession>A0ABS7ZTY8</accession>
<dbReference type="EMBL" id="JAEDAH010000101">
    <property type="protein sequence ID" value="MCA6065174.1"/>
    <property type="molecule type" value="Genomic_DNA"/>
</dbReference>
<proteinExistence type="predicted"/>
<dbReference type="RefSeq" id="WP_225676864.1">
    <property type="nucleotide sequence ID" value="NZ_JAEDAH010000101.1"/>
</dbReference>
<reference evidence="1 2" key="1">
    <citation type="submission" date="2020-12" db="EMBL/GenBank/DDBJ databases">
        <title>Novel Thalassolituus-related marine hydrocarbonoclastic bacteria mediated algae-derived hydrocarbons mineralization in twilight zone of the northern South China Sea.</title>
        <authorList>
            <person name="Dong C."/>
        </authorList>
    </citation>
    <scope>NUCLEOTIDE SEQUENCE [LARGE SCALE GENOMIC DNA]</scope>
    <source>
        <strain evidence="1 2">IMCC1826</strain>
    </source>
</reference>
<name>A0ABS7ZTY8_9GAMM</name>
<protein>
    <recommendedName>
        <fullName evidence="3">GLUG domain-containing protein</fullName>
    </recommendedName>
</protein>
<dbReference type="Proteomes" id="UP000714380">
    <property type="component" value="Unassembled WGS sequence"/>
</dbReference>
<dbReference type="Gene3D" id="2.160.20.110">
    <property type="match status" value="1"/>
</dbReference>
<comment type="caution">
    <text evidence="1">The sequence shown here is derived from an EMBL/GenBank/DDBJ whole genome shotgun (WGS) entry which is preliminary data.</text>
</comment>
<evidence type="ECO:0000313" key="2">
    <source>
        <dbReference type="Proteomes" id="UP000714380"/>
    </source>
</evidence>